<evidence type="ECO:0000256" key="2">
    <source>
        <dbReference type="ARBA" id="ARBA00023002"/>
    </source>
</evidence>
<keyword evidence="5" id="KW-0288">FMN</keyword>
<dbReference type="OrthoDB" id="25826at2759"/>
<keyword evidence="8" id="KW-1185">Reference proteome</keyword>
<dbReference type="PANTHER" id="PTHR10578:SF86">
    <property type="entry name" value="DEPENDENT DEHYDROGENASE, PUTATIVE (AFU_ORTHOLOGUE AFUA_6G02720)-RELATED"/>
    <property type="match status" value="1"/>
</dbReference>
<dbReference type="InterPro" id="IPR008259">
    <property type="entry name" value="FMN_hydac_DH_AS"/>
</dbReference>
<evidence type="ECO:0000259" key="6">
    <source>
        <dbReference type="PROSITE" id="PS51349"/>
    </source>
</evidence>
<comment type="cofactor">
    <cofactor evidence="1">
        <name>FMN</name>
        <dbReference type="ChEBI" id="CHEBI:58210"/>
    </cofactor>
</comment>
<feature type="binding site" evidence="5">
    <location>
        <position position="206"/>
    </location>
    <ligand>
        <name>FMN</name>
        <dbReference type="ChEBI" id="CHEBI:58210"/>
    </ligand>
</feature>
<feature type="binding site" evidence="5">
    <location>
        <position position="230"/>
    </location>
    <ligand>
        <name>glyoxylate</name>
        <dbReference type="ChEBI" id="CHEBI:36655"/>
    </ligand>
</feature>
<feature type="binding site" evidence="5">
    <location>
        <begin position="261"/>
        <end position="265"/>
    </location>
    <ligand>
        <name>FMN</name>
        <dbReference type="ChEBI" id="CHEBI:58210"/>
    </ligand>
</feature>
<dbReference type="AlphaFoldDB" id="A0A5N5X586"/>
<dbReference type="PROSITE" id="PS51349">
    <property type="entry name" value="FMN_HYDROXY_ACID_DH_2"/>
    <property type="match status" value="1"/>
</dbReference>
<evidence type="ECO:0000256" key="5">
    <source>
        <dbReference type="PIRSR" id="PIRSR000138-2"/>
    </source>
</evidence>
<evidence type="ECO:0000256" key="1">
    <source>
        <dbReference type="ARBA" id="ARBA00001917"/>
    </source>
</evidence>
<proteinExistence type="inferred from homology"/>
<comment type="similarity">
    <text evidence="3">Belongs to the FMN-dependent alpha-hydroxy acid dehydrogenase family.</text>
</comment>
<feature type="binding site" evidence="5">
    <location>
        <begin position="96"/>
        <end position="98"/>
    </location>
    <ligand>
        <name>FMN</name>
        <dbReference type="ChEBI" id="CHEBI:58210"/>
    </ligand>
</feature>
<evidence type="ECO:0000313" key="8">
    <source>
        <dbReference type="Proteomes" id="UP000326565"/>
    </source>
</evidence>
<accession>A0A5N5X586</accession>
<sequence>MTVKYKDFQLQIYSRGVMEGVQPNVTTDTRLLEKQARNALGARSFNYVAGGAGEKATMDSNRLAFRQWKLIPMMWRQNLSVNIFSQEYPNPLLMAPVGVQSLFHEDKETGLSGACVEVGVPYILSTASSSSIEDVARANGNSVGTQTGLSDPVFRAKYEKGSSSKLEEDIIGASRAWISSVYPGQPHKWESFAFLRKNWDGPIVLKGIQHVEDANLALKAGCDGIVVSNHGGRQVDGVIGSLDLLPEIVEAVGNKMTVLFDSRIRTGADIVKALCLGAKAVLVGRPAIYSLAINGKLGAESAMTLSGICTAAECTQDKITKVHYPGEQKTTV</sequence>
<dbReference type="PROSITE" id="PS00557">
    <property type="entry name" value="FMN_HYDROXY_ACID_DH_1"/>
    <property type="match status" value="1"/>
</dbReference>
<reference evidence="7 8" key="1">
    <citation type="submission" date="2019-04" db="EMBL/GenBank/DDBJ databases">
        <title>Friends and foes A comparative genomics study of 23 Aspergillus species from section Flavi.</title>
        <authorList>
            <consortium name="DOE Joint Genome Institute"/>
            <person name="Kjaerbolling I."/>
            <person name="Vesth T."/>
            <person name="Frisvad J.C."/>
            <person name="Nybo J.L."/>
            <person name="Theobald S."/>
            <person name="Kildgaard S."/>
            <person name="Isbrandt T."/>
            <person name="Kuo A."/>
            <person name="Sato A."/>
            <person name="Lyhne E.K."/>
            <person name="Kogle M.E."/>
            <person name="Wiebenga A."/>
            <person name="Kun R.S."/>
            <person name="Lubbers R.J."/>
            <person name="Makela M.R."/>
            <person name="Barry K."/>
            <person name="Chovatia M."/>
            <person name="Clum A."/>
            <person name="Daum C."/>
            <person name="Haridas S."/>
            <person name="He G."/>
            <person name="LaButti K."/>
            <person name="Lipzen A."/>
            <person name="Mondo S."/>
            <person name="Riley R."/>
            <person name="Salamov A."/>
            <person name="Simmons B.A."/>
            <person name="Magnuson J.K."/>
            <person name="Henrissat B."/>
            <person name="Mortensen U.H."/>
            <person name="Larsen T.O."/>
            <person name="Devries R.P."/>
            <person name="Grigoriev I.V."/>
            <person name="Machida M."/>
            <person name="Baker S.E."/>
            <person name="Andersen M.R."/>
        </authorList>
    </citation>
    <scope>NUCLEOTIDE SEQUENCE [LARGE SCALE GENOMIC DNA]</scope>
    <source>
        <strain evidence="7 8">CBS 151.66</strain>
    </source>
</reference>
<evidence type="ECO:0000313" key="7">
    <source>
        <dbReference type="EMBL" id="KAB8075225.1"/>
    </source>
</evidence>
<dbReference type="SUPFAM" id="SSF51395">
    <property type="entry name" value="FMN-linked oxidoreductases"/>
    <property type="match status" value="1"/>
</dbReference>
<protein>
    <recommendedName>
        <fullName evidence="6">FMN hydroxy acid dehydrogenase domain-containing protein</fullName>
    </recommendedName>
</protein>
<keyword evidence="2" id="KW-0560">Oxidoreductase</keyword>
<feature type="binding site" evidence="5">
    <location>
        <position position="233"/>
    </location>
    <ligand>
        <name>glyoxylate</name>
        <dbReference type="ChEBI" id="CHEBI:36655"/>
    </ligand>
</feature>
<feature type="domain" description="FMN hydroxy acid dehydrogenase" evidence="6">
    <location>
        <begin position="21"/>
        <end position="332"/>
    </location>
</feature>
<keyword evidence="5" id="KW-0285">Flavoprotein</keyword>
<dbReference type="Gene3D" id="3.20.20.70">
    <property type="entry name" value="Aldolase class I"/>
    <property type="match status" value="2"/>
</dbReference>
<dbReference type="InterPro" id="IPR013785">
    <property type="entry name" value="Aldolase_TIM"/>
</dbReference>
<dbReference type="InterPro" id="IPR037396">
    <property type="entry name" value="FMN_HAD"/>
</dbReference>
<feature type="binding site" evidence="5">
    <location>
        <position position="228"/>
    </location>
    <ligand>
        <name>FMN</name>
        <dbReference type="ChEBI" id="CHEBI:58210"/>
    </ligand>
</feature>
<feature type="binding site" evidence="5">
    <location>
        <position position="47"/>
    </location>
    <ligand>
        <name>glyoxylate</name>
        <dbReference type="ChEBI" id="CHEBI:36655"/>
    </ligand>
</feature>
<dbReference type="GO" id="GO:0016491">
    <property type="term" value="F:oxidoreductase activity"/>
    <property type="evidence" value="ECO:0007669"/>
    <property type="project" value="UniProtKB-KW"/>
</dbReference>
<dbReference type="Proteomes" id="UP000326565">
    <property type="component" value="Unassembled WGS sequence"/>
</dbReference>
<gene>
    <name evidence="7" type="ORF">BDV29DRAFT_190338</name>
</gene>
<dbReference type="GO" id="GO:0010181">
    <property type="term" value="F:FMN binding"/>
    <property type="evidence" value="ECO:0007669"/>
    <property type="project" value="InterPro"/>
</dbReference>
<dbReference type="Pfam" id="PF01070">
    <property type="entry name" value="FMN_dh"/>
    <property type="match status" value="2"/>
</dbReference>
<feature type="active site" description="Proton acceptor" evidence="4">
    <location>
        <position position="230"/>
    </location>
</feature>
<evidence type="ECO:0000256" key="4">
    <source>
        <dbReference type="PIRSR" id="PIRSR000138-1"/>
    </source>
</evidence>
<evidence type="ECO:0000256" key="3">
    <source>
        <dbReference type="ARBA" id="ARBA00024042"/>
    </source>
</evidence>
<dbReference type="PANTHER" id="PTHR10578">
    <property type="entry name" value="S -2-HYDROXY-ACID OXIDASE-RELATED"/>
    <property type="match status" value="1"/>
</dbReference>
<organism evidence="7 8">
    <name type="scientific">Aspergillus leporis</name>
    <dbReference type="NCBI Taxonomy" id="41062"/>
    <lineage>
        <taxon>Eukaryota</taxon>
        <taxon>Fungi</taxon>
        <taxon>Dikarya</taxon>
        <taxon>Ascomycota</taxon>
        <taxon>Pezizomycotina</taxon>
        <taxon>Eurotiomycetes</taxon>
        <taxon>Eurotiomycetidae</taxon>
        <taxon>Eurotiales</taxon>
        <taxon>Aspergillaceae</taxon>
        <taxon>Aspergillus</taxon>
        <taxon>Aspergillus subgen. Circumdati</taxon>
    </lineage>
</organism>
<name>A0A5N5X586_9EURO</name>
<dbReference type="EMBL" id="ML732197">
    <property type="protein sequence ID" value="KAB8075225.1"/>
    <property type="molecule type" value="Genomic_DNA"/>
</dbReference>
<dbReference type="InterPro" id="IPR000262">
    <property type="entry name" value="FMN-dep_DH"/>
</dbReference>
<feature type="binding site" evidence="5">
    <location>
        <position position="125"/>
    </location>
    <ligand>
        <name>FMN</name>
        <dbReference type="ChEBI" id="CHEBI:58210"/>
    </ligand>
</feature>
<dbReference type="InterPro" id="IPR012133">
    <property type="entry name" value="Alpha-hydoxy_acid_DH_FMN"/>
</dbReference>
<feature type="binding site" evidence="5">
    <location>
        <begin position="284"/>
        <end position="285"/>
    </location>
    <ligand>
        <name>FMN</name>
        <dbReference type="ChEBI" id="CHEBI:58210"/>
    </ligand>
</feature>
<dbReference type="PIRSF" id="PIRSF000138">
    <property type="entry name" value="Al-hdrx_acd_dh"/>
    <property type="match status" value="1"/>
</dbReference>